<accession>A0ABZ2ZUX3</accession>
<evidence type="ECO:0000313" key="3">
    <source>
        <dbReference type="Proteomes" id="UP001448858"/>
    </source>
</evidence>
<dbReference type="PANTHER" id="PTHR36836">
    <property type="entry name" value="COLANIC ACID BIOSYNTHESIS PROTEIN WCAK"/>
    <property type="match status" value="1"/>
</dbReference>
<dbReference type="InterPro" id="IPR007345">
    <property type="entry name" value="Polysacch_pyruvyl_Trfase"/>
</dbReference>
<dbReference type="PANTHER" id="PTHR36836:SF1">
    <property type="entry name" value="COLANIC ACID BIOSYNTHESIS PROTEIN WCAK"/>
    <property type="match status" value="1"/>
</dbReference>
<dbReference type="RefSeq" id="WP_342022285.1">
    <property type="nucleotide sequence ID" value="NZ_CP151657.1"/>
</dbReference>
<reference evidence="2 3" key="1">
    <citation type="submission" date="2024-04" db="EMBL/GenBank/DDBJ databases">
        <title>Arthrobacter sp. from Plains bison fecal sample.</title>
        <authorList>
            <person name="Ruzzini A."/>
        </authorList>
    </citation>
    <scope>NUCLEOTIDE SEQUENCE [LARGE SCALE GENOMIC DNA]</scope>
    <source>
        <strain evidence="2 3">EINP1</strain>
    </source>
</reference>
<dbReference type="Proteomes" id="UP001448858">
    <property type="component" value="Chromosome"/>
</dbReference>
<dbReference type="EMBL" id="CP151657">
    <property type="protein sequence ID" value="WZP14634.1"/>
    <property type="molecule type" value="Genomic_DNA"/>
</dbReference>
<evidence type="ECO:0000313" key="2">
    <source>
        <dbReference type="EMBL" id="WZP14634.1"/>
    </source>
</evidence>
<keyword evidence="2" id="KW-0808">Transferase</keyword>
<gene>
    <name evidence="2" type="ORF">AAE021_10515</name>
</gene>
<dbReference type="Pfam" id="PF04230">
    <property type="entry name" value="PS_pyruv_trans"/>
    <property type="match status" value="1"/>
</dbReference>
<name>A0ABZ2ZUX3_9MICC</name>
<keyword evidence="3" id="KW-1185">Reference proteome</keyword>
<sequence>MSKVLILHAYSAKNRGDGLLVEEALELIRESLGQDAAITMCASHPKSFDHLTGLKVVDSGFRRRGYDSDYLRTLRDIMNFDLVVGVGGGYLRAGYPLELIKTALIHGPQLVAAAFRGKSVVYLPQSIGPLRYGTRAIANKALHRLETVMLRDDKSLAELHGVGIVRVPDVAALTVTGPDWQKTPNPTPVLSVREVRGKLPAPVIELAELVKFFDGYVQSSTSGNDDQGAMNDLNPVRILTSSEFADANQSPRVVIAMRLHGALMALRAGHFVIHLAYERKGFGAFADLGLADFVHNSRSFDSVAVLQQAQALLNDPDARRSYSELIRGTTADRYGSRRGIIDALKNTTDVSSNRKR</sequence>
<evidence type="ECO:0000259" key="1">
    <source>
        <dbReference type="Pfam" id="PF04230"/>
    </source>
</evidence>
<feature type="domain" description="Polysaccharide pyruvyl transferase" evidence="1">
    <location>
        <begin position="14"/>
        <end position="278"/>
    </location>
</feature>
<proteinExistence type="predicted"/>
<protein>
    <submittedName>
        <fullName evidence="2">Polysaccharide pyruvyl transferase family protein</fullName>
    </submittedName>
</protein>
<dbReference type="GO" id="GO:0016740">
    <property type="term" value="F:transferase activity"/>
    <property type="evidence" value="ECO:0007669"/>
    <property type="project" value="UniProtKB-KW"/>
</dbReference>
<organism evidence="2 3">
    <name type="scientific">Arthrobacter citreus</name>
    <dbReference type="NCBI Taxonomy" id="1670"/>
    <lineage>
        <taxon>Bacteria</taxon>
        <taxon>Bacillati</taxon>
        <taxon>Actinomycetota</taxon>
        <taxon>Actinomycetes</taxon>
        <taxon>Micrococcales</taxon>
        <taxon>Micrococcaceae</taxon>
        <taxon>Arthrobacter</taxon>
    </lineage>
</organism>